<accession>A0A6I5ZSM8</accession>
<proteinExistence type="inferred from homology"/>
<dbReference type="GO" id="GO:0043190">
    <property type="term" value="C:ATP-binding cassette (ABC) transporter complex"/>
    <property type="evidence" value="ECO:0007669"/>
    <property type="project" value="TreeGrafter"/>
</dbReference>
<protein>
    <submittedName>
        <fullName evidence="10">Cobalt import ATP-binding protein CbiO</fullName>
        <ecNumber evidence="10">3.6.3.-</ecNumber>
    </submittedName>
</protein>
<evidence type="ECO:0000256" key="2">
    <source>
        <dbReference type="ARBA" id="ARBA00005417"/>
    </source>
</evidence>
<dbReference type="InterPro" id="IPR015856">
    <property type="entry name" value="ABC_transpr_CbiO/EcfA_su"/>
</dbReference>
<dbReference type="AlphaFoldDB" id="A0A6I5ZSM8"/>
<dbReference type="GO" id="GO:0005524">
    <property type="term" value="F:ATP binding"/>
    <property type="evidence" value="ECO:0007669"/>
    <property type="project" value="UniProtKB-KW"/>
</dbReference>
<dbReference type="EC" id="3.6.3.-" evidence="10"/>
<keyword evidence="10" id="KW-0378">Hydrolase</keyword>
<dbReference type="GO" id="GO:0016887">
    <property type="term" value="F:ATP hydrolysis activity"/>
    <property type="evidence" value="ECO:0007669"/>
    <property type="project" value="InterPro"/>
</dbReference>
<dbReference type="InterPro" id="IPR003439">
    <property type="entry name" value="ABC_transporter-like_ATP-bd"/>
</dbReference>
<dbReference type="FunFam" id="3.40.50.300:FF:000224">
    <property type="entry name" value="Energy-coupling factor transporter ATP-binding protein EcfA"/>
    <property type="match status" value="1"/>
</dbReference>
<evidence type="ECO:0000256" key="3">
    <source>
        <dbReference type="ARBA" id="ARBA00022448"/>
    </source>
</evidence>
<keyword evidence="6 10" id="KW-0067">ATP-binding</keyword>
<comment type="subcellular location">
    <subcellularLocation>
        <location evidence="1">Cell membrane</location>
        <topology evidence="1">Peripheral membrane protein</topology>
    </subcellularLocation>
</comment>
<dbReference type="InterPro" id="IPR003593">
    <property type="entry name" value="AAA+_ATPase"/>
</dbReference>
<keyword evidence="3" id="KW-0813">Transport</keyword>
<gene>
    <name evidence="10" type="primary">cbiO</name>
    <name evidence="10" type="ORF">MGLY_24800</name>
</gene>
<dbReference type="Gene3D" id="3.40.50.300">
    <property type="entry name" value="P-loop containing nucleotide triphosphate hydrolases"/>
    <property type="match status" value="1"/>
</dbReference>
<keyword evidence="4" id="KW-1003">Cell membrane</keyword>
<dbReference type="PANTHER" id="PTHR43553">
    <property type="entry name" value="HEAVY METAL TRANSPORTER"/>
    <property type="match status" value="1"/>
</dbReference>
<evidence type="ECO:0000313" key="11">
    <source>
        <dbReference type="Proteomes" id="UP000425916"/>
    </source>
</evidence>
<dbReference type="SUPFAM" id="SSF52540">
    <property type="entry name" value="P-loop containing nucleoside triphosphate hydrolases"/>
    <property type="match status" value="1"/>
</dbReference>
<organism evidence="10 11">
    <name type="scientific">Neomoorella glycerini</name>
    <dbReference type="NCBI Taxonomy" id="55779"/>
    <lineage>
        <taxon>Bacteria</taxon>
        <taxon>Bacillati</taxon>
        <taxon>Bacillota</taxon>
        <taxon>Clostridia</taxon>
        <taxon>Neomoorellales</taxon>
        <taxon>Neomoorellaceae</taxon>
        <taxon>Neomoorella</taxon>
    </lineage>
</organism>
<dbReference type="EMBL" id="CP046244">
    <property type="protein sequence ID" value="QGP93083.1"/>
    <property type="molecule type" value="Genomic_DNA"/>
</dbReference>
<dbReference type="GO" id="GO:0042626">
    <property type="term" value="F:ATPase-coupled transmembrane transporter activity"/>
    <property type="evidence" value="ECO:0007669"/>
    <property type="project" value="TreeGrafter"/>
</dbReference>
<dbReference type="Proteomes" id="UP000425916">
    <property type="component" value="Chromosome"/>
</dbReference>
<evidence type="ECO:0000313" key="10">
    <source>
        <dbReference type="EMBL" id="QGP93083.1"/>
    </source>
</evidence>
<comment type="similarity">
    <text evidence="2">Belongs to the ABC transporter superfamily.</text>
</comment>
<dbReference type="PANTHER" id="PTHR43553:SF24">
    <property type="entry name" value="ENERGY-COUPLING FACTOR TRANSPORTER ATP-BINDING PROTEIN ECFA1"/>
    <property type="match status" value="1"/>
</dbReference>
<evidence type="ECO:0000256" key="4">
    <source>
        <dbReference type="ARBA" id="ARBA00022475"/>
    </source>
</evidence>
<sequence>MEPIIKVENLVHVYPGGVKALKGVNLAVRQGEVVAILGQNGSGKTTLVKHFNGLLRPTSGNVWVKGMNTREVSIARLSRVVGYVFQNPNHQTFLPTVRDELSFGCRNLKLPEQEIKQRVKEVVIRFNLKDKLEDNPYDLNLSMRKTVAIASILAMRPAIIVLDEPTTGQDYAGCQQLLKFICELEKEGHTVVIITHDMMLVGELNKRVVVMSNGEIIADSLPREVFKDDSILQRSGLLPPQITELSRKLVPYGIIDTALTILDLYASIKEKVM</sequence>
<keyword evidence="8" id="KW-0472">Membrane</keyword>
<dbReference type="CDD" id="cd03225">
    <property type="entry name" value="ABC_cobalt_CbiO_domain1"/>
    <property type="match status" value="1"/>
</dbReference>
<name>A0A6I5ZSM8_9FIRM</name>
<dbReference type="InterPro" id="IPR027417">
    <property type="entry name" value="P-loop_NTPase"/>
</dbReference>
<dbReference type="OrthoDB" id="9814634at2"/>
<reference evidence="10 11" key="1">
    <citation type="submission" date="2019-11" db="EMBL/GenBank/DDBJ databases">
        <title>Genome sequence of Moorella glycerini DSM11254.</title>
        <authorList>
            <person name="Poehlein A."/>
            <person name="Boeer T."/>
            <person name="Daniel R."/>
        </authorList>
    </citation>
    <scope>NUCLEOTIDE SEQUENCE [LARGE SCALE GENOMIC DNA]</scope>
    <source>
        <strain evidence="10 11">DSM 11254</strain>
    </source>
</reference>
<dbReference type="InterPro" id="IPR050095">
    <property type="entry name" value="ECF_ABC_transporter_ATP-bd"/>
</dbReference>
<dbReference type="SMART" id="SM00382">
    <property type="entry name" value="AAA"/>
    <property type="match status" value="1"/>
</dbReference>
<evidence type="ECO:0000256" key="6">
    <source>
        <dbReference type="ARBA" id="ARBA00022840"/>
    </source>
</evidence>
<evidence type="ECO:0000256" key="7">
    <source>
        <dbReference type="ARBA" id="ARBA00022967"/>
    </source>
</evidence>
<dbReference type="PROSITE" id="PS50893">
    <property type="entry name" value="ABC_TRANSPORTER_2"/>
    <property type="match status" value="1"/>
</dbReference>
<evidence type="ECO:0000256" key="8">
    <source>
        <dbReference type="ARBA" id="ARBA00023136"/>
    </source>
</evidence>
<keyword evidence="7" id="KW-1278">Translocase</keyword>
<evidence type="ECO:0000259" key="9">
    <source>
        <dbReference type="PROSITE" id="PS50893"/>
    </source>
</evidence>
<keyword evidence="11" id="KW-1185">Reference proteome</keyword>
<keyword evidence="5" id="KW-0547">Nucleotide-binding</keyword>
<evidence type="ECO:0000256" key="5">
    <source>
        <dbReference type="ARBA" id="ARBA00022741"/>
    </source>
</evidence>
<feature type="domain" description="ABC transporter" evidence="9">
    <location>
        <begin position="5"/>
        <end position="238"/>
    </location>
</feature>
<evidence type="ECO:0000256" key="1">
    <source>
        <dbReference type="ARBA" id="ARBA00004202"/>
    </source>
</evidence>
<dbReference type="RefSeq" id="WP_156274258.1">
    <property type="nucleotide sequence ID" value="NZ_CP046244.1"/>
</dbReference>
<dbReference type="Pfam" id="PF00005">
    <property type="entry name" value="ABC_tran"/>
    <property type="match status" value="1"/>
</dbReference>